<evidence type="ECO:0000313" key="3">
    <source>
        <dbReference type="Proteomes" id="UP000526734"/>
    </source>
</evidence>
<sequence>MGSVLLADASVRSLGPADLSACLDLGTDRGWPREDRKWAMLLEVGRGFGIDAPDGGLAAAAVLTRTGPTASVSMVVVAERFARQGLGRRVMAEALGEAGDAVVSLHTTENARPLYESMGFEFDGGCNDHRGRFTDDGGPASRPIGPADVARVYELDSASQGFARRELLNRMLFEAEHVHVTDDGYALGTAQAGVLVIGPVVAADEDQARALIRGIARTTSGDLRLAVDHRFPELSAWCEARGLAVHGPAPRLVLGGKALPGPAEVRFSPYNTALG</sequence>
<dbReference type="Proteomes" id="UP000526734">
    <property type="component" value="Unassembled WGS sequence"/>
</dbReference>
<dbReference type="InterPro" id="IPR000182">
    <property type="entry name" value="GNAT_dom"/>
</dbReference>
<gene>
    <name evidence="2" type="ORF">H4281_31140</name>
</gene>
<keyword evidence="3" id="KW-1185">Reference proteome</keyword>
<dbReference type="PANTHER" id="PTHR47237">
    <property type="entry name" value="SLL0310 PROTEIN"/>
    <property type="match status" value="1"/>
</dbReference>
<dbReference type="Pfam" id="PF18014">
    <property type="entry name" value="Acetyltransf_18"/>
    <property type="match status" value="1"/>
</dbReference>
<keyword evidence="2" id="KW-0808">Transferase</keyword>
<protein>
    <submittedName>
        <fullName evidence="2">GNAT family N-acetyltransferase</fullName>
    </submittedName>
</protein>
<dbReference type="Gene3D" id="3.40.630.30">
    <property type="match status" value="1"/>
</dbReference>
<evidence type="ECO:0000313" key="2">
    <source>
        <dbReference type="EMBL" id="MBB1157623.1"/>
    </source>
</evidence>
<dbReference type="Gene3D" id="3.40.630.90">
    <property type="match status" value="1"/>
</dbReference>
<dbReference type="PROSITE" id="PS51186">
    <property type="entry name" value="GNAT"/>
    <property type="match status" value="1"/>
</dbReference>
<dbReference type="Pfam" id="PF13673">
    <property type="entry name" value="Acetyltransf_10"/>
    <property type="match status" value="1"/>
</dbReference>
<reference evidence="2 3" key="1">
    <citation type="submission" date="2020-08" db="EMBL/GenBank/DDBJ databases">
        <title>Amycolatopsis sp. nov. DR6-1 isolated from Dendrobium heterocarpum.</title>
        <authorList>
            <person name="Tedsree N."/>
            <person name="Kuncharoen N."/>
            <person name="Likhitwitayawuid K."/>
            <person name="Tanasupawat S."/>
        </authorList>
    </citation>
    <scope>NUCLEOTIDE SEQUENCE [LARGE SCALE GENOMIC DNA]</scope>
    <source>
        <strain evidence="2 3">DR6-1</strain>
    </source>
</reference>
<dbReference type="InterPro" id="IPR052729">
    <property type="entry name" value="Acyl/Acetyltrans_Enzymes"/>
</dbReference>
<organism evidence="2 3">
    <name type="scientific">Amycolatopsis dendrobii</name>
    <dbReference type="NCBI Taxonomy" id="2760662"/>
    <lineage>
        <taxon>Bacteria</taxon>
        <taxon>Bacillati</taxon>
        <taxon>Actinomycetota</taxon>
        <taxon>Actinomycetes</taxon>
        <taxon>Pseudonocardiales</taxon>
        <taxon>Pseudonocardiaceae</taxon>
        <taxon>Amycolatopsis</taxon>
    </lineage>
</organism>
<evidence type="ECO:0000259" key="1">
    <source>
        <dbReference type="PROSITE" id="PS51186"/>
    </source>
</evidence>
<dbReference type="EMBL" id="JACGZW010000011">
    <property type="protein sequence ID" value="MBB1157623.1"/>
    <property type="molecule type" value="Genomic_DNA"/>
</dbReference>
<name>A0A7W3W2M3_9PSEU</name>
<feature type="domain" description="N-acetyltransferase" evidence="1">
    <location>
        <begin position="9"/>
        <end position="145"/>
    </location>
</feature>
<proteinExistence type="predicted"/>
<dbReference type="InterPro" id="IPR041496">
    <property type="entry name" value="YitH/HolE_GNAT"/>
</dbReference>
<dbReference type="CDD" id="cd04301">
    <property type="entry name" value="NAT_SF"/>
    <property type="match status" value="1"/>
</dbReference>
<dbReference type="AlphaFoldDB" id="A0A7W3W2M3"/>
<accession>A0A7W3W2M3</accession>
<comment type="caution">
    <text evidence="2">The sequence shown here is derived from an EMBL/GenBank/DDBJ whole genome shotgun (WGS) entry which is preliminary data.</text>
</comment>
<dbReference type="SUPFAM" id="SSF55729">
    <property type="entry name" value="Acyl-CoA N-acyltransferases (Nat)"/>
    <property type="match status" value="1"/>
</dbReference>
<dbReference type="PANTHER" id="PTHR47237:SF2">
    <property type="entry name" value="BLL4206 PROTEIN"/>
    <property type="match status" value="1"/>
</dbReference>
<dbReference type="InterPro" id="IPR016181">
    <property type="entry name" value="Acyl_CoA_acyltransferase"/>
</dbReference>
<dbReference type="GO" id="GO:0016747">
    <property type="term" value="F:acyltransferase activity, transferring groups other than amino-acyl groups"/>
    <property type="evidence" value="ECO:0007669"/>
    <property type="project" value="InterPro"/>
</dbReference>